<dbReference type="SUPFAM" id="SSF143865">
    <property type="entry name" value="CorA soluble domain-like"/>
    <property type="match status" value="1"/>
</dbReference>
<dbReference type="Proteomes" id="UP000246964">
    <property type="component" value="Unassembled WGS sequence"/>
</dbReference>
<evidence type="ECO:0000256" key="1">
    <source>
        <dbReference type="ARBA" id="ARBA00004651"/>
    </source>
</evidence>
<evidence type="ECO:0000256" key="10">
    <source>
        <dbReference type="ARBA" id="ARBA00023136"/>
    </source>
</evidence>
<evidence type="ECO:0000256" key="2">
    <source>
        <dbReference type="ARBA" id="ARBA00009765"/>
    </source>
</evidence>
<dbReference type="RefSeq" id="WP_110074895.1">
    <property type="nucleotide sequence ID" value="NZ_QGTT01000001.1"/>
</dbReference>
<feature type="transmembrane region" description="Helical" evidence="12">
    <location>
        <begin position="266"/>
        <end position="287"/>
    </location>
</feature>
<reference evidence="13 14" key="1">
    <citation type="submission" date="2018-05" db="EMBL/GenBank/DDBJ databases">
        <title>Freshwater and sediment microbial communities from various areas in North America, analyzing microbe dynamics in response to fracking.</title>
        <authorList>
            <person name="Lamendella R."/>
        </authorList>
    </citation>
    <scope>NUCLEOTIDE SEQUENCE [LARGE SCALE GENOMIC DNA]</scope>
    <source>
        <strain evidence="13 14">125B1</strain>
    </source>
</reference>
<comment type="subcellular location">
    <subcellularLocation>
        <location evidence="1">Cell membrane</location>
        <topology evidence="1">Multi-pass membrane protein</topology>
    </subcellularLocation>
</comment>
<keyword evidence="8 12" id="KW-1133">Transmembrane helix</keyword>
<evidence type="ECO:0000256" key="3">
    <source>
        <dbReference type="ARBA" id="ARBA00022448"/>
    </source>
</evidence>
<proteinExistence type="inferred from homology"/>
<evidence type="ECO:0000256" key="8">
    <source>
        <dbReference type="ARBA" id="ARBA00022989"/>
    </source>
</evidence>
<evidence type="ECO:0000256" key="12">
    <source>
        <dbReference type="SAM" id="Phobius"/>
    </source>
</evidence>
<dbReference type="AlphaFoldDB" id="A0A317QDB2"/>
<feature type="transmembrane region" description="Helical" evidence="12">
    <location>
        <begin position="299"/>
        <end position="319"/>
    </location>
</feature>
<dbReference type="Gene3D" id="3.30.460.20">
    <property type="entry name" value="CorA soluble domain-like"/>
    <property type="match status" value="1"/>
</dbReference>
<dbReference type="EMBL" id="QGTT01000001">
    <property type="protein sequence ID" value="PWW16155.1"/>
    <property type="molecule type" value="Genomic_DNA"/>
</dbReference>
<dbReference type="InterPro" id="IPR045863">
    <property type="entry name" value="CorA_TM1_TM2"/>
</dbReference>
<dbReference type="Gene3D" id="1.20.58.340">
    <property type="entry name" value="Magnesium transport protein CorA, transmembrane region"/>
    <property type="match status" value="2"/>
</dbReference>
<dbReference type="GO" id="GO:0050897">
    <property type="term" value="F:cobalt ion binding"/>
    <property type="evidence" value="ECO:0007669"/>
    <property type="project" value="TreeGrafter"/>
</dbReference>
<dbReference type="STRING" id="519453.SAMN04488070_1030"/>
<evidence type="ECO:0000313" key="14">
    <source>
        <dbReference type="Proteomes" id="UP000246964"/>
    </source>
</evidence>
<name>A0A317QDB2_9GAMM</name>
<evidence type="ECO:0000256" key="7">
    <source>
        <dbReference type="ARBA" id="ARBA00022833"/>
    </source>
</evidence>
<sequence length="325" mass="37652">MTDNHSQIPPQRPDFIIDSWDFSVVPAQPVHQNYHQRQQSWFHFQRDLPGLSDWLLAAGIPEPLIDAVLEEDTRPRFERVSAGFLLILRGVNLGLGEQPEDMVSLRILFYNGNLYSFRKRPVNAVRALQKKLELGEGPESIADFLVHLVDEANNQLEQLLDTIELEMEELEDDSKGTTAQRQRQLTVLHRRLLRLTRFVRPQIAALDKLAVDGPKLFEAEWVQWLLNERDNTQRELENMDMLLEQVWMLREHLQQEVAEKMNRNTYWLSMVAGVFLPISFLTGLFGINIGGMPGVDDAAAFWIFSGALLIIAVIEFLLLRRLRFW</sequence>
<evidence type="ECO:0000256" key="11">
    <source>
        <dbReference type="SAM" id="Coils"/>
    </source>
</evidence>
<accession>A0A317QDB2</accession>
<evidence type="ECO:0000313" key="13">
    <source>
        <dbReference type="EMBL" id="PWW16155.1"/>
    </source>
</evidence>
<keyword evidence="6 12" id="KW-0812">Transmembrane</keyword>
<keyword evidence="10 12" id="KW-0472">Membrane</keyword>
<dbReference type="PANTHER" id="PTHR46494:SF3">
    <property type="entry name" value="ZINC TRANSPORT PROTEIN ZNTB"/>
    <property type="match status" value="1"/>
</dbReference>
<evidence type="ECO:0000256" key="4">
    <source>
        <dbReference type="ARBA" id="ARBA00022475"/>
    </source>
</evidence>
<keyword evidence="11" id="KW-0175">Coiled coil</keyword>
<dbReference type="GO" id="GO:0005886">
    <property type="term" value="C:plasma membrane"/>
    <property type="evidence" value="ECO:0007669"/>
    <property type="project" value="UniProtKB-SubCell"/>
</dbReference>
<evidence type="ECO:0000256" key="6">
    <source>
        <dbReference type="ARBA" id="ARBA00022692"/>
    </source>
</evidence>
<keyword evidence="3" id="KW-0813">Transport</keyword>
<keyword evidence="4" id="KW-1003">Cell membrane</keyword>
<keyword evidence="14" id="KW-1185">Reference proteome</keyword>
<keyword evidence="5" id="KW-0997">Cell inner membrane</keyword>
<dbReference type="GO" id="GO:0015087">
    <property type="term" value="F:cobalt ion transmembrane transporter activity"/>
    <property type="evidence" value="ECO:0007669"/>
    <property type="project" value="TreeGrafter"/>
</dbReference>
<dbReference type="InterPro" id="IPR002523">
    <property type="entry name" value="MgTranspt_CorA/ZnTranspt_ZntB"/>
</dbReference>
<gene>
    <name evidence="13" type="ORF">DET45_101260</name>
</gene>
<organism evidence="13 14">
    <name type="scientific">Pseudidiomarina maritima</name>
    <dbReference type="NCBI Taxonomy" id="519453"/>
    <lineage>
        <taxon>Bacteria</taxon>
        <taxon>Pseudomonadati</taxon>
        <taxon>Pseudomonadota</taxon>
        <taxon>Gammaproteobacteria</taxon>
        <taxon>Alteromonadales</taxon>
        <taxon>Idiomarinaceae</taxon>
        <taxon>Pseudidiomarina</taxon>
    </lineage>
</organism>
<dbReference type="InterPro" id="IPR045861">
    <property type="entry name" value="CorA_cytoplasmic_dom"/>
</dbReference>
<comment type="similarity">
    <text evidence="2">Belongs to the CorA metal ion transporter (MIT) (TC 1.A.35) family.</text>
</comment>
<dbReference type="PANTHER" id="PTHR46494">
    <property type="entry name" value="CORA FAMILY METAL ION TRANSPORTER (EUROFUNG)"/>
    <property type="match status" value="1"/>
</dbReference>
<dbReference type="Pfam" id="PF01544">
    <property type="entry name" value="CorA"/>
    <property type="match status" value="1"/>
</dbReference>
<dbReference type="GO" id="GO:0015095">
    <property type="term" value="F:magnesium ion transmembrane transporter activity"/>
    <property type="evidence" value="ECO:0007669"/>
    <property type="project" value="TreeGrafter"/>
</dbReference>
<protein>
    <submittedName>
        <fullName evidence="13">Zinc transporter</fullName>
    </submittedName>
</protein>
<feature type="coiled-coil region" evidence="11">
    <location>
        <begin position="142"/>
        <end position="180"/>
    </location>
</feature>
<keyword evidence="9" id="KW-0406">Ion transport</keyword>
<dbReference type="GO" id="GO:0000287">
    <property type="term" value="F:magnesium ion binding"/>
    <property type="evidence" value="ECO:0007669"/>
    <property type="project" value="TreeGrafter"/>
</dbReference>
<comment type="caution">
    <text evidence="13">The sequence shown here is derived from an EMBL/GenBank/DDBJ whole genome shotgun (WGS) entry which is preliminary data.</text>
</comment>
<evidence type="ECO:0000256" key="9">
    <source>
        <dbReference type="ARBA" id="ARBA00023065"/>
    </source>
</evidence>
<keyword evidence="7" id="KW-0862">Zinc</keyword>
<dbReference type="OrthoDB" id="9803484at2"/>
<dbReference type="SUPFAM" id="SSF144083">
    <property type="entry name" value="Magnesium transport protein CorA, transmembrane region"/>
    <property type="match status" value="1"/>
</dbReference>
<evidence type="ECO:0000256" key="5">
    <source>
        <dbReference type="ARBA" id="ARBA00022519"/>
    </source>
</evidence>